<dbReference type="AlphaFoldDB" id="A0AAX2QZZ3"/>
<name>A0AAX2QZZ3_9BACT</name>
<organism evidence="1 2">
    <name type="scientific">Phocaeicola dorei</name>
    <dbReference type="NCBI Taxonomy" id="357276"/>
    <lineage>
        <taxon>Bacteria</taxon>
        <taxon>Pseudomonadati</taxon>
        <taxon>Bacteroidota</taxon>
        <taxon>Bacteroidia</taxon>
        <taxon>Bacteroidales</taxon>
        <taxon>Bacteroidaceae</taxon>
        <taxon>Phocaeicola</taxon>
    </lineage>
</organism>
<evidence type="ECO:0000313" key="2">
    <source>
        <dbReference type="Proteomes" id="UP000294834"/>
    </source>
</evidence>
<protein>
    <submittedName>
        <fullName evidence="1">Uncharacterized protein</fullName>
    </submittedName>
</protein>
<dbReference type="EMBL" id="SLTX01000001">
    <property type="protein sequence ID" value="TDB06431.1"/>
    <property type="molecule type" value="Genomic_DNA"/>
</dbReference>
<reference evidence="1 2" key="1">
    <citation type="journal article" date="2019" name="Nat. Microbiol.">
        <title>Genomic variation and strain-specific functional adaptation in the human gut microbiome during early life.</title>
        <authorList>
            <person name="Vatanen T."/>
            <person name="Plichta D.R."/>
            <person name="Somani J."/>
            <person name="Munch P.C."/>
            <person name="Arthur T.D."/>
            <person name="Hall A.B."/>
            <person name="Rudolf S."/>
            <person name="Oakeley E.J."/>
            <person name="Ke X."/>
            <person name="Young R.A."/>
            <person name="Haiser H.J."/>
            <person name="Kolde R."/>
            <person name="Yassour M."/>
            <person name="Luopajarvi K."/>
            <person name="Siljander H."/>
            <person name="Virtanen S.M."/>
            <person name="Ilonen J."/>
            <person name="Uibo R."/>
            <person name="Tillmann V."/>
            <person name="Mokurov S."/>
            <person name="Dorshakova N."/>
            <person name="Porter J.A."/>
            <person name="McHardy A.C."/>
            <person name="Lahdesmaki H."/>
            <person name="Vlamakis H."/>
            <person name="Huttenhower C."/>
            <person name="Knip M."/>
            <person name="Xavier R.J."/>
        </authorList>
    </citation>
    <scope>NUCLEOTIDE SEQUENCE [LARGE SCALE GENOMIC DNA]</scope>
    <source>
        <strain evidence="1 2">RJX1052</strain>
    </source>
</reference>
<sequence length="106" mass="12092">MDLDKAIKWHISGKKKRISKKDINVGCCLMYKGSCPLVMEMQPLWIRNANKQNGVVSALECGITVWMNDAFTLSNVMGRLNIMVTRNYAFMTIDPDPGYWYLGITK</sequence>
<gene>
    <name evidence="1" type="ORF">E1J06_02875</name>
</gene>
<evidence type="ECO:0000313" key="1">
    <source>
        <dbReference type="EMBL" id="TDB06431.1"/>
    </source>
</evidence>
<comment type="caution">
    <text evidence="1">The sequence shown here is derived from an EMBL/GenBank/DDBJ whole genome shotgun (WGS) entry which is preliminary data.</text>
</comment>
<proteinExistence type="predicted"/>
<dbReference type="Proteomes" id="UP000294834">
    <property type="component" value="Unassembled WGS sequence"/>
</dbReference>
<accession>A0AAX2QZZ3</accession>